<dbReference type="InterPro" id="IPR020843">
    <property type="entry name" value="ER"/>
</dbReference>
<dbReference type="VEuPathDB" id="CryptoDB:Cvel_27442"/>
<sequence>MQSKDGVPTEGLAAYCRSHEGPSGIRLETFNVPSKVPKGQLLVEVKACGVNFPDLLVTQGKYQLKPRFPFAPGGEISGVVVACPEGSRRKVGDEVIALTGYGGFSSHVLVAEAQAFSKPSQIPFPQAAALLMTYGTCLYALETRADVRPGEWVLVTGAAGGIGTAAIELCRAMGARVIAVASSEGKRALCLKLGAEHAISYDQLTKGEAKTLTGGKGLDVVLDSVGSAFAEKALRQMAWNGRFLVIGFAGGDIPKIALNLPLLKNCSIVGVFWGAWLQREPKEAGAHVMKLSKWFEEGKIRPLVTKTYSLEESKQALVDFQTRKMQGKIIVTPAKAQPFAKL</sequence>
<dbReference type="Pfam" id="PF08240">
    <property type="entry name" value="ADH_N"/>
    <property type="match status" value="1"/>
</dbReference>
<dbReference type="Gene3D" id="3.40.50.720">
    <property type="entry name" value="NAD(P)-binding Rossmann-like Domain"/>
    <property type="match status" value="1"/>
</dbReference>
<dbReference type="InterPro" id="IPR013149">
    <property type="entry name" value="ADH-like_C"/>
</dbReference>
<dbReference type="SUPFAM" id="SSF51735">
    <property type="entry name" value="NAD(P)-binding Rossmann-fold domains"/>
    <property type="match status" value="1"/>
</dbReference>
<evidence type="ECO:0000259" key="1">
    <source>
        <dbReference type="SMART" id="SM00829"/>
    </source>
</evidence>
<reference evidence="2" key="1">
    <citation type="submission" date="2014-11" db="EMBL/GenBank/DDBJ databases">
        <authorList>
            <person name="Otto D Thomas"/>
            <person name="Naeem Raeece"/>
        </authorList>
    </citation>
    <scope>NUCLEOTIDE SEQUENCE</scope>
</reference>
<dbReference type="EMBL" id="CDMZ01002656">
    <property type="protein sequence ID" value="CEM43313.1"/>
    <property type="molecule type" value="Genomic_DNA"/>
</dbReference>
<dbReference type="PhylomeDB" id="A0A0G4HGY3"/>
<feature type="domain" description="Enoyl reductase (ER)" evidence="1">
    <location>
        <begin position="21"/>
        <end position="331"/>
    </location>
</feature>
<evidence type="ECO:0000313" key="2">
    <source>
        <dbReference type="EMBL" id="CEM43313.1"/>
    </source>
</evidence>
<proteinExistence type="predicted"/>
<dbReference type="AlphaFoldDB" id="A0A0G4HGY3"/>
<accession>A0A0G4HGY3</accession>
<dbReference type="InterPro" id="IPR011032">
    <property type="entry name" value="GroES-like_sf"/>
</dbReference>
<organism evidence="2">
    <name type="scientific">Chromera velia CCMP2878</name>
    <dbReference type="NCBI Taxonomy" id="1169474"/>
    <lineage>
        <taxon>Eukaryota</taxon>
        <taxon>Sar</taxon>
        <taxon>Alveolata</taxon>
        <taxon>Colpodellida</taxon>
        <taxon>Chromeraceae</taxon>
        <taxon>Chromera</taxon>
    </lineage>
</organism>
<dbReference type="PANTHER" id="PTHR43677">
    <property type="entry name" value="SHORT-CHAIN DEHYDROGENASE/REDUCTASE"/>
    <property type="match status" value="1"/>
</dbReference>
<gene>
    <name evidence="2" type="ORF">Cvel_27442</name>
</gene>
<dbReference type="InterPro" id="IPR051397">
    <property type="entry name" value="Zn-ADH-like_protein"/>
</dbReference>
<protein>
    <recommendedName>
        <fullName evidence="1">Enoyl reductase (ER) domain-containing protein</fullName>
    </recommendedName>
</protein>
<dbReference type="Gene3D" id="3.90.180.10">
    <property type="entry name" value="Medium-chain alcohol dehydrogenases, catalytic domain"/>
    <property type="match status" value="1"/>
</dbReference>
<dbReference type="PANTHER" id="PTHR43677:SF4">
    <property type="entry name" value="QUINONE OXIDOREDUCTASE-LIKE PROTEIN 2"/>
    <property type="match status" value="1"/>
</dbReference>
<dbReference type="CDD" id="cd08241">
    <property type="entry name" value="QOR1"/>
    <property type="match status" value="1"/>
</dbReference>
<dbReference type="GO" id="GO:0016491">
    <property type="term" value="F:oxidoreductase activity"/>
    <property type="evidence" value="ECO:0007669"/>
    <property type="project" value="InterPro"/>
</dbReference>
<dbReference type="SUPFAM" id="SSF50129">
    <property type="entry name" value="GroES-like"/>
    <property type="match status" value="1"/>
</dbReference>
<name>A0A0G4HGY3_9ALVE</name>
<dbReference type="InterPro" id="IPR036291">
    <property type="entry name" value="NAD(P)-bd_dom_sf"/>
</dbReference>
<dbReference type="Pfam" id="PF00107">
    <property type="entry name" value="ADH_zinc_N"/>
    <property type="match status" value="1"/>
</dbReference>
<dbReference type="SMART" id="SM00829">
    <property type="entry name" value="PKS_ER"/>
    <property type="match status" value="1"/>
</dbReference>
<dbReference type="InterPro" id="IPR013154">
    <property type="entry name" value="ADH-like_N"/>
</dbReference>